<comment type="function">
    <text evidence="8">Required for the formation of axial filaments and for anchoring the origin regions at the cell poles in sporulating cells, thus ensuring proper chromosome segregation in the prespore. Binds in a dispersed manner throughout the chromosome but preferentially to sites clustered in the origin portion of the chromosome, causing condensation of the chromosome and its remodeling into an elongated, anchored structure.</text>
</comment>
<dbReference type="GO" id="GO:0030261">
    <property type="term" value="P:chromosome condensation"/>
    <property type="evidence" value="ECO:0007669"/>
    <property type="project" value="UniProtKB-UniRule"/>
</dbReference>
<comment type="similarity">
    <text evidence="8">Belongs to the RacA family.</text>
</comment>
<dbReference type="CDD" id="cd04762">
    <property type="entry name" value="HTH_MerR-trunc"/>
    <property type="match status" value="1"/>
</dbReference>
<evidence type="ECO:0000256" key="4">
    <source>
        <dbReference type="ARBA" id="ARBA00022969"/>
    </source>
</evidence>
<dbReference type="GO" id="GO:0030435">
    <property type="term" value="P:sporulation resulting in formation of a cellular spore"/>
    <property type="evidence" value="ECO:0007669"/>
    <property type="project" value="UniProtKB-UniRule"/>
</dbReference>
<evidence type="ECO:0000313" key="11">
    <source>
        <dbReference type="Proteomes" id="UP000326671"/>
    </source>
</evidence>
<keyword evidence="4 8" id="KW-0749">Sporulation</keyword>
<comment type="subcellular location">
    <subcellularLocation>
        <location evidence="8">Cytoplasm</location>
    </subcellularLocation>
    <text evidence="8">Localizes to cell poles and nucleoid.</text>
</comment>
<protein>
    <recommendedName>
        <fullName evidence="8">Chromosome-anchoring protein RacA</fullName>
    </recommendedName>
</protein>
<evidence type="ECO:0000256" key="3">
    <source>
        <dbReference type="ARBA" id="ARBA00022829"/>
    </source>
</evidence>
<feature type="domain" description="HTH merR-type" evidence="9">
    <location>
        <begin position="1"/>
        <end position="69"/>
    </location>
</feature>
<dbReference type="InterPro" id="IPR023522">
    <property type="entry name" value="Chrosome_anchoring_RacA"/>
</dbReference>
<dbReference type="RefSeq" id="WP_150440490.1">
    <property type="nucleotide sequence ID" value="NZ_VYKL01000019.1"/>
</dbReference>
<dbReference type="GO" id="GO:0003690">
    <property type="term" value="F:double-stranded DNA binding"/>
    <property type="evidence" value="ECO:0007669"/>
    <property type="project" value="UniProtKB-UniRule"/>
</dbReference>
<gene>
    <name evidence="8" type="primary">racA</name>
    <name evidence="10" type="ORF">F4V44_13210</name>
</gene>
<dbReference type="GO" id="GO:0007059">
    <property type="term" value="P:chromosome segregation"/>
    <property type="evidence" value="ECO:0007669"/>
    <property type="project" value="UniProtKB-UniRule"/>
</dbReference>
<dbReference type="AlphaFoldDB" id="A0A5J5HP80"/>
<dbReference type="EMBL" id="VYKL01000019">
    <property type="protein sequence ID" value="KAA9023613.1"/>
    <property type="molecule type" value="Genomic_DNA"/>
</dbReference>
<feature type="coiled-coil region" evidence="8">
    <location>
        <begin position="82"/>
        <end position="142"/>
    </location>
</feature>
<proteinExistence type="inferred from homology"/>
<dbReference type="GO" id="GO:0008356">
    <property type="term" value="P:asymmetric cell division"/>
    <property type="evidence" value="ECO:0007669"/>
    <property type="project" value="UniProtKB-UniRule"/>
</dbReference>
<dbReference type="Proteomes" id="UP000326671">
    <property type="component" value="Unassembled WGS sequence"/>
</dbReference>
<name>A0A5J5HP80_9BACI</name>
<keyword evidence="1 8" id="KW-0963">Cytoplasm</keyword>
<keyword evidence="5 8" id="KW-0175">Coiled coil</keyword>
<evidence type="ECO:0000256" key="1">
    <source>
        <dbReference type="ARBA" id="ARBA00022490"/>
    </source>
</evidence>
<dbReference type="Pfam" id="PF13411">
    <property type="entry name" value="MerR_1"/>
    <property type="match status" value="1"/>
</dbReference>
<comment type="caution">
    <text evidence="10">The sequence shown here is derived from an EMBL/GenBank/DDBJ whole genome shotgun (WGS) entry which is preliminary data.</text>
</comment>
<keyword evidence="3 8" id="KW-0159">Chromosome partition</keyword>
<dbReference type="OrthoDB" id="2991292at2"/>
<evidence type="ECO:0000256" key="2">
    <source>
        <dbReference type="ARBA" id="ARBA00022618"/>
    </source>
</evidence>
<sequence>MNTKAVAKLLGISTSTVQRWVKQLNLEMERNELGHFVFSENDIELLKQVKQQLHEGVLLQDISIHLPKRTGIVKETQADETIDELTHKVKSLEISLNQKADAVVSYQILQHRREMEELQEQISLLTERVKQLEILLKEKTEIAASSESVGAKSRKKKSFFKFIFGN</sequence>
<dbReference type="InterPro" id="IPR047057">
    <property type="entry name" value="MerR_fam"/>
</dbReference>
<reference evidence="10 11" key="1">
    <citation type="submission" date="2019-09" db="EMBL/GenBank/DDBJ databases">
        <title>Whole genome sequences of isolates from the Mars Exploration Rovers.</title>
        <authorList>
            <person name="Seuylemezian A."/>
            <person name="Vaishampayan P."/>
        </authorList>
    </citation>
    <scope>NUCLEOTIDE SEQUENCE [LARGE SCALE GENOMIC DNA]</scope>
    <source>
        <strain evidence="10 11">MER_TA_151</strain>
    </source>
</reference>
<dbReference type="Gene3D" id="1.10.1660.10">
    <property type="match status" value="1"/>
</dbReference>
<dbReference type="PANTHER" id="PTHR30204:SF96">
    <property type="entry name" value="CHROMOSOME-ANCHORING PROTEIN RACA"/>
    <property type="match status" value="1"/>
</dbReference>
<evidence type="ECO:0000256" key="6">
    <source>
        <dbReference type="ARBA" id="ARBA00023125"/>
    </source>
</evidence>
<organism evidence="10 11">
    <name type="scientific">Niallia endozanthoxylica</name>
    <dbReference type="NCBI Taxonomy" id="2036016"/>
    <lineage>
        <taxon>Bacteria</taxon>
        <taxon>Bacillati</taxon>
        <taxon>Bacillota</taxon>
        <taxon>Bacilli</taxon>
        <taxon>Bacillales</taxon>
        <taxon>Bacillaceae</taxon>
        <taxon>Niallia</taxon>
    </lineage>
</organism>
<accession>A0A5J5HP80</accession>
<keyword evidence="11" id="KW-1185">Reference proteome</keyword>
<evidence type="ECO:0000313" key="10">
    <source>
        <dbReference type="EMBL" id="KAA9023613.1"/>
    </source>
</evidence>
<dbReference type="InterPro" id="IPR000551">
    <property type="entry name" value="MerR-type_HTH_dom"/>
</dbReference>
<dbReference type="HAMAP" id="MF_01170">
    <property type="entry name" value="RacA"/>
    <property type="match status" value="1"/>
</dbReference>
<evidence type="ECO:0000256" key="5">
    <source>
        <dbReference type="ARBA" id="ARBA00023054"/>
    </source>
</evidence>
<evidence type="ECO:0000256" key="8">
    <source>
        <dbReference type="HAMAP-Rule" id="MF_01170"/>
    </source>
</evidence>
<dbReference type="GO" id="GO:0005737">
    <property type="term" value="C:cytoplasm"/>
    <property type="evidence" value="ECO:0007669"/>
    <property type="project" value="UniProtKB-SubCell"/>
</dbReference>
<evidence type="ECO:0000259" key="9">
    <source>
        <dbReference type="SMART" id="SM00422"/>
    </source>
</evidence>
<dbReference type="SMART" id="SM00422">
    <property type="entry name" value="HTH_MERR"/>
    <property type="match status" value="1"/>
</dbReference>
<dbReference type="SUPFAM" id="SSF46955">
    <property type="entry name" value="Putative DNA-binding domain"/>
    <property type="match status" value="1"/>
</dbReference>
<keyword evidence="6 8" id="KW-0238">DNA-binding</keyword>
<dbReference type="PANTHER" id="PTHR30204">
    <property type="entry name" value="REDOX-CYCLING DRUG-SENSING TRANSCRIPTIONAL ACTIVATOR SOXR"/>
    <property type="match status" value="1"/>
</dbReference>
<evidence type="ECO:0000256" key="7">
    <source>
        <dbReference type="ARBA" id="ARBA00023306"/>
    </source>
</evidence>
<dbReference type="InterPro" id="IPR009061">
    <property type="entry name" value="DNA-bd_dom_put_sf"/>
</dbReference>
<keyword evidence="2 8" id="KW-0132">Cell division</keyword>
<feature type="DNA-binding region" description="H-T-H motif" evidence="8">
    <location>
        <begin position="3"/>
        <end position="23"/>
    </location>
</feature>
<dbReference type="GO" id="GO:0003700">
    <property type="term" value="F:DNA-binding transcription factor activity"/>
    <property type="evidence" value="ECO:0007669"/>
    <property type="project" value="InterPro"/>
</dbReference>
<keyword evidence="7 8" id="KW-0131">Cell cycle</keyword>